<dbReference type="AlphaFoldDB" id="A0AAD8EPT6"/>
<dbReference type="InterPro" id="IPR036645">
    <property type="entry name" value="Elafin-like_sf"/>
</dbReference>
<dbReference type="InterPro" id="IPR008197">
    <property type="entry name" value="WAP_dom"/>
</dbReference>
<dbReference type="Proteomes" id="UP001233999">
    <property type="component" value="Unassembled WGS sequence"/>
</dbReference>
<evidence type="ECO:0000313" key="2">
    <source>
        <dbReference type="EMBL" id="KAJ9598705.1"/>
    </source>
</evidence>
<accession>A0AAD8EPT6</accession>
<evidence type="ECO:0000259" key="1">
    <source>
        <dbReference type="Pfam" id="PF00095"/>
    </source>
</evidence>
<dbReference type="GO" id="GO:0005576">
    <property type="term" value="C:extracellular region"/>
    <property type="evidence" value="ECO:0007669"/>
    <property type="project" value="InterPro"/>
</dbReference>
<dbReference type="SUPFAM" id="SSF57256">
    <property type="entry name" value="Elafin-like"/>
    <property type="match status" value="1"/>
</dbReference>
<reference evidence="2" key="2">
    <citation type="submission" date="2023-05" db="EMBL/GenBank/DDBJ databases">
        <authorList>
            <person name="Fouks B."/>
        </authorList>
    </citation>
    <scope>NUCLEOTIDE SEQUENCE</scope>
    <source>
        <strain evidence="2">Stay&amp;Tobe</strain>
        <tissue evidence="2">Testes</tissue>
    </source>
</reference>
<sequence length="52" mass="5881">DEKPGRCPEITTYNPFDHVNVLLCTSDNACAGAEKCCYNLYYSTFICTLPRE</sequence>
<feature type="non-terminal residue" evidence="2">
    <location>
        <position position="1"/>
    </location>
</feature>
<comment type="caution">
    <text evidence="2">The sequence shown here is derived from an EMBL/GenBank/DDBJ whole genome shotgun (WGS) entry which is preliminary data.</text>
</comment>
<evidence type="ECO:0000313" key="3">
    <source>
        <dbReference type="Proteomes" id="UP001233999"/>
    </source>
</evidence>
<protein>
    <recommendedName>
        <fullName evidence="1">WAP domain-containing protein</fullName>
    </recommendedName>
</protein>
<name>A0AAD8EPT6_DIPPU</name>
<gene>
    <name evidence="2" type="ORF">L9F63_010615</name>
</gene>
<proteinExistence type="predicted"/>
<reference evidence="2" key="1">
    <citation type="journal article" date="2023" name="IScience">
        <title>Live-bearing cockroach genome reveals convergent evolutionary mechanisms linked to viviparity in insects and beyond.</title>
        <authorList>
            <person name="Fouks B."/>
            <person name="Harrison M.C."/>
            <person name="Mikhailova A.A."/>
            <person name="Marchal E."/>
            <person name="English S."/>
            <person name="Carruthers M."/>
            <person name="Jennings E.C."/>
            <person name="Chiamaka E.L."/>
            <person name="Frigard R.A."/>
            <person name="Pippel M."/>
            <person name="Attardo G.M."/>
            <person name="Benoit J.B."/>
            <person name="Bornberg-Bauer E."/>
            <person name="Tobe S.S."/>
        </authorList>
    </citation>
    <scope>NUCLEOTIDE SEQUENCE</scope>
    <source>
        <strain evidence="2">Stay&amp;Tobe</strain>
    </source>
</reference>
<organism evidence="2 3">
    <name type="scientific">Diploptera punctata</name>
    <name type="common">Pacific beetle cockroach</name>
    <dbReference type="NCBI Taxonomy" id="6984"/>
    <lineage>
        <taxon>Eukaryota</taxon>
        <taxon>Metazoa</taxon>
        <taxon>Ecdysozoa</taxon>
        <taxon>Arthropoda</taxon>
        <taxon>Hexapoda</taxon>
        <taxon>Insecta</taxon>
        <taxon>Pterygota</taxon>
        <taxon>Neoptera</taxon>
        <taxon>Polyneoptera</taxon>
        <taxon>Dictyoptera</taxon>
        <taxon>Blattodea</taxon>
        <taxon>Blaberoidea</taxon>
        <taxon>Blaberidae</taxon>
        <taxon>Diplopterinae</taxon>
        <taxon>Diploptera</taxon>
    </lineage>
</organism>
<feature type="domain" description="WAP" evidence="1">
    <location>
        <begin position="3"/>
        <end position="42"/>
    </location>
</feature>
<dbReference type="Pfam" id="PF00095">
    <property type="entry name" value="WAP"/>
    <property type="match status" value="1"/>
</dbReference>
<keyword evidence="3" id="KW-1185">Reference proteome</keyword>
<dbReference type="EMBL" id="JASPKZ010001195">
    <property type="protein sequence ID" value="KAJ9598705.1"/>
    <property type="molecule type" value="Genomic_DNA"/>
</dbReference>
<dbReference type="Gene3D" id="4.10.75.10">
    <property type="entry name" value="Elafin-like"/>
    <property type="match status" value="1"/>
</dbReference>
<dbReference type="GO" id="GO:0030414">
    <property type="term" value="F:peptidase inhibitor activity"/>
    <property type="evidence" value="ECO:0007669"/>
    <property type="project" value="InterPro"/>
</dbReference>